<dbReference type="Proteomes" id="UP000001595">
    <property type="component" value="Chromosome 6"/>
</dbReference>
<reference evidence="9" key="2">
    <citation type="submission" date="2025-08" db="UniProtKB">
        <authorList>
            <consortium name="Ensembl"/>
        </authorList>
    </citation>
    <scope>IDENTIFICATION</scope>
</reference>
<dbReference type="GO" id="GO:0003735">
    <property type="term" value="F:structural constituent of ribosome"/>
    <property type="evidence" value="ECO:0007669"/>
    <property type="project" value="InterPro"/>
</dbReference>
<dbReference type="SUPFAM" id="SSF57716">
    <property type="entry name" value="Glucocorticoid receptor-like (DNA-binding domain)"/>
    <property type="match status" value="1"/>
</dbReference>
<dbReference type="InterPro" id="IPR011017">
    <property type="entry name" value="TRASH_dom"/>
</dbReference>
<dbReference type="Ensembl" id="ENSPPYT00000056109.1">
    <property type="protein sequence ID" value="ENSPPYP00000030952.1"/>
    <property type="gene ID" value="ENSPPYG00000035979.1"/>
</dbReference>
<sequence length="163" mass="19300">MCIEKCYFCSGPIYPGHGMMFVHNDCKVFRFCKSKCHKNFKKKCSPRKARWIKAFQNAAGKELTVDNSFEFEKRRNEPIKYQQELCNKTIDAMKQIEEIKQKCQAKFIMNRLNKNKELQKVQYIKEVKQNIHLIQAPLAGKEKQLEEKMVQQLQEDVDMENAS</sequence>
<dbReference type="InterPro" id="IPR023442">
    <property type="entry name" value="Ribosomal_eL24_CS"/>
</dbReference>
<evidence type="ECO:0000256" key="2">
    <source>
        <dbReference type="ARBA" id="ARBA00022517"/>
    </source>
</evidence>
<accession>A0A8I5TL63</accession>
<evidence type="ECO:0000313" key="9">
    <source>
        <dbReference type="Ensembl" id="ENSPPYP00000030952.1"/>
    </source>
</evidence>
<protein>
    <recommendedName>
        <fullName evidence="4">Probable ribosome biogenesis protein RLP24</fullName>
    </recommendedName>
    <alternativeName>
        <fullName evidence="5">Ribosomal L24 domain-containing protein 1</fullName>
    </alternativeName>
    <alternativeName>
        <fullName evidence="7">Ribosomal protein L24-like</fullName>
    </alternativeName>
</protein>
<dbReference type="PROSITE" id="PS01073">
    <property type="entry name" value="RIBOSOMAL_L24E"/>
    <property type="match status" value="1"/>
</dbReference>
<dbReference type="PANTHER" id="PTHR10792:SF30">
    <property type="entry name" value="TRASH DOMAIN-CONTAINING PROTEIN"/>
    <property type="match status" value="1"/>
</dbReference>
<dbReference type="KEGG" id="pon:103890843"/>
<dbReference type="GO" id="GO:0005730">
    <property type="term" value="C:nucleolus"/>
    <property type="evidence" value="ECO:0007669"/>
    <property type="project" value="TreeGrafter"/>
</dbReference>
<comment type="similarity">
    <text evidence="1">Belongs to the eukaryotic ribosomal protein eL24 family.</text>
</comment>
<dbReference type="CDD" id="cd00472">
    <property type="entry name" value="Ribosomal_L24e_L24"/>
    <property type="match status" value="1"/>
</dbReference>
<dbReference type="PANTHER" id="PTHR10792">
    <property type="entry name" value="60S RIBOSOMAL PROTEIN L24"/>
    <property type="match status" value="1"/>
</dbReference>
<dbReference type="OMA" id="RKARWIK"/>
<evidence type="ECO:0000313" key="10">
    <source>
        <dbReference type="Proteomes" id="UP000001595"/>
    </source>
</evidence>
<evidence type="ECO:0000256" key="5">
    <source>
        <dbReference type="ARBA" id="ARBA00042993"/>
    </source>
</evidence>
<dbReference type="InterPro" id="IPR038630">
    <property type="entry name" value="L24e/L24_sf"/>
</dbReference>
<dbReference type="InterPro" id="IPR056366">
    <property type="entry name" value="Ribosomal_eL24"/>
</dbReference>
<dbReference type="GO" id="GO:0042273">
    <property type="term" value="P:ribosomal large subunit biogenesis"/>
    <property type="evidence" value="ECO:0007669"/>
    <property type="project" value="TreeGrafter"/>
</dbReference>
<dbReference type="InterPro" id="IPR000988">
    <property type="entry name" value="Ribosomal_eL24-rel_N"/>
</dbReference>
<dbReference type="FunFam" id="2.30.170.20:FF:000001">
    <property type="entry name" value="probable ribosome biogenesis protein RLP24"/>
    <property type="match status" value="1"/>
</dbReference>
<evidence type="ECO:0000256" key="6">
    <source>
        <dbReference type="ARBA" id="ARBA00047058"/>
    </source>
</evidence>
<feature type="domain" description="TRASH" evidence="8">
    <location>
        <begin position="6"/>
        <end position="44"/>
    </location>
</feature>
<reference evidence="9 10" key="1">
    <citation type="submission" date="2008-02" db="EMBL/GenBank/DDBJ databases">
        <title>A 6x draft sequence assembly of the Pongo pygmaeus abelii genome.</title>
        <authorList>
            <person name="Wilson R.K."/>
            <person name="Mardis E."/>
        </authorList>
    </citation>
    <scope>NUCLEOTIDE SEQUENCE [LARGE SCALE GENOMIC DNA]</scope>
</reference>
<dbReference type="GeneID" id="103890843"/>
<gene>
    <name evidence="9" type="primary">LOC103890843</name>
</gene>
<evidence type="ECO:0000259" key="8">
    <source>
        <dbReference type="SMART" id="SM00746"/>
    </source>
</evidence>
<evidence type="ECO:0000256" key="4">
    <source>
        <dbReference type="ARBA" id="ARBA00039784"/>
    </source>
</evidence>
<keyword evidence="10" id="KW-1185">Reference proteome</keyword>
<comment type="subunit">
    <text evidence="6">Associated with nucleolar and cytoplasmic pre-60S particles. At the end of biogenesis it dissociates from cytoplasmic pre-60S particles and is likely to be exchanged for its ribosomal homolog, RPL24.</text>
</comment>
<evidence type="ECO:0000256" key="7">
    <source>
        <dbReference type="ARBA" id="ARBA00082129"/>
    </source>
</evidence>
<comment type="function">
    <text evidence="3">Involved in the biogenesis of the 60S ribosomal subunit. Ensures the docking of GTPBP4/NOG1 to pre-60S particles.</text>
</comment>
<dbReference type="Gene3D" id="2.30.170.20">
    <property type="entry name" value="Ribosomal protein L24e"/>
    <property type="match status" value="1"/>
</dbReference>
<name>A0A8I5TL63_PONAB</name>
<reference evidence="9" key="3">
    <citation type="submission" date="2025-09" db="UniProtKB">
        <authorList>
            <consortium name="Ensembl"/>
        </authorList>
    </citation>
    <scope>IDENTIFICATION</scope>
</reference>
<keyword evidence="2" id="KW-0690">Ribosome biogenesis</keyword>
<evidence type="ECO:0000256" key="3">
    <source>
        <dbReference type="ARBA" id="ARBA00037035"/>
    </source>
</evidence>
<dbReference type="AlphaFoldDB" id="A0A8I5TL63"/>
<evidence type="ECO:0000256" key="1">
    <source>
        <dbReference type="ARBA" id="ARBA00005647"/>
    </source>
</evidence>
<dbReference type="SMART" id="SM00746">
    <property type="entry name" value="TRASH"/>
    <property type="match status" value="1"/>
</dbReference>
<dbReference type="RefSeq" id="XP_054414523.2">
    <property type="nucleotide sequence ID" value="XM_054558548.2"/>
</dbReference>
<dbReference type="GeneTree" id="ENSGT00950000183105"/>
<organism evidence="9 10">
    <name type="scientific">Pongo abelii</name>
    <name type="common">Sumatran orangutan</name>
    <name type="synonym">Pongo pygmaeus abelii</name>
    <dbReference type="NCBI Taxonomy" id="9601"/>
    <lineage>
        <taxon>Eukaryota</taxon>
        <taxon>Metazoa</taxon>
        <taxon>Chordata</taxon>
        <taxon>Craniata</taxon>
        <taxon>Vertebrata</taxon>
        <taxon>Euteleostomi</taxon>
        <taxon>Mammalia</taxon>
        <taxon>Eutheria</taxon>
        <taxon>Euarchontoglires</taxon>
        <taxon>Primates</taxon>
        <taxon>Haplorrhini</taxon>
        <taxon>Catarrhini</taxon>
        <taxon>Hominidae</taxon>
        <taxon>Pongo</taxon>
    </lineage>
</organism>
<dbReference type="Pfam" id="PF01246">
    <property type="entry name" value="Ribosomal_L24e"/>
    <property type="match status" value="1"/>
</dbReference>
<proteinExistence type="inferred from homology"/>